<dbReference type="EMBL" id="REFJ01000001">
    <property type="protein sequence ID" value="RMA82674.1"/>
    <property type="molecule type" value="Genomic_DNA"/>
</dbReference>
<evidence type="ECO:0000313" key="2">
    <source>
        <dbReference type="EMBL" id="RMA82690.1"/>
    </source>
</evidence>
<name>A0A3M0ACM1_9GAMM</name>
<keyword evidence="3" id="KW-1185">Reference proteome</keyword>
<reference evidence="2 3" key="1">
    <citation type="submission" date="2018-10" db="EMBL/GenBank/DDBJ databases">
        <title>Genomic Encyclopedia of Type Strains, Phase IV (KMG-IV): sequencing the most valuable type-strain genomes for metagenomic binning, comparative biology and taxonomic classification.</title>
        <authorList>
            <person name="Goeker M."/>
        </authorList>
    </citation>
    <scope>NUCLEOTIDE SEQUENCE [LARGE SCALE GENOMIC DNA]</scope>
    <source>
        <strain evidence="2 3">DSM 25080</strain>
    </source>
</reference>
<comment type="caution">
    <text evidence="2">The sequence shown here is derived from an EMBL/GenBank/DDBJ whole genome shotgun (WGS) entry which is preliminary data.</text>
</comment>
<dbReference type="EMBL" id="REFJ01000001">
    <property type="protein sequence ID" value="RMA82690.1"/>
    <property type="molecule type" value="Genomic_DNA"/>
</dbReference>
<protein>
    <submittedName>
        <fullName evidence="2">Uncharacterized protein</fullName>
    </submittedName>
</protein>
<accession>A0A3M0ACM1</accession>
<dbReference type="Proteomes" id="UP000267187">
    <property type="component" value="Unassembled WGS sequence"/>
</dbReference>
<sequence>MAKALRLTNSGQHPADTFGTSSALFYNVNDLIIV</sequence>
<dbReference type="AlphaFoldDB" id="A0A3M0ACM1"/>
<proteinExistence type="predicted"/>
<organism evidence="2 3">
    <name type="scientific">Umboniibacter marinipuniceus</name>
    <dbReference type="NCBI Taxonomy" id="569599"/>
    <lineage>
        <taxon>Bacteria</taxon>
        <taxon>Pseudomonadati</taxon>
        <taxon>Pseudomonadota</taxon>
        <taxon>Gammaproteobacteria</taxon>
        <taxon>Cellvibrionales</taxon>
        <taxon>Cellvibrionaceae</taxon>
        <taxon>Umboniibacter</taxon>
    </lineage>
</organism>
<gene>
    <name evidence="1" type="ORF">DFR27_0627</name>
    <name evidence="2" type="ORF">DFR27_0645</name>
</gene>
<evidence type="ECO:0000313" key="1">
    <source>
        <dbReference type="EMBL" id="RMA82674.1"/>
    </source>
</evidence>
<evidence type="ECO:0000313" key="3">
    <source>
        <dbReference type="Proteomes" id="UP000267187"/>
    </source>
</evidence>